<evidence type="ECO:0000313" key="5">
    <source>
        <dbReference type="EMBL" id="UOO82017.1"/>
    </source>
</evidence>
<organism evidence="5 6">
    <name type="scientific">Uruburuella testudinis</name>
    <dbReference type="NCBI Taxonomy" id="1282863"/>
    <lineage>
        <taxon>Bacteria</taxon>
        <taxon>Pseudomonadati</taxon>
        <taxon>Pseudomonadota</taxon>
        <taxon>Betaproteobacteria</taxon>
        <taxon>Neisseriales</taxon>
        <taxon>Neisseriaceae</taxon>
        <taxon>Uruburuella</taxon>
    </lineage>
</organism>
<dbReference type="Gene3D" id="3.30.830.10">
    <property type="entry name" value="Metalloenzyme, LuxS/M16 peptidase-like"/>
    <property type="match status" value="2"/>
</dbReference>
<dbReference type="EMBL" id="CP091508">
    <property type="protein sequence ID" value="UOO82017.1"/>
    <property type="molecule type" value="Genomic_DNA"/>
</dbReference>
<feature type="signal peptide" evidence="2">
    <location>
        <begin position="1"/>
        <end position="18"/>
    </location>
</feature>
<evidence type="ECO:0000313" key="6">
    <source>
        <dbReference type="Proteomes" id="UP000829817"/>
    </source>
</evidence>
<gene>
    <name evidence="5" type="ORF">LVJ83_00625</name>
</gene>
<feature type="domain" description="Peptidase M16 C-terminal" evidence="4">
    <location>
        <begin position="187"/>
        <end position="365"/>
    </location>
</feature>
<protein>
    <submittedName>
        <fullName evidence="5">Insulinase family protein</fullName>
    </submittedName>
</protein>
<evidence type="ECO:0000256" key="1">
    <source>
        <dbReference type="ARBA" id="ARBA00007261"/>
    </source>
</evidence>
<feature type="chain" id="PRO_5045621619" evidence="2">
    <location>
        <begin position="19"/>
        <end position="447"/>
    </location>
</feature>
<dbReference type="PANTHER" id="PTHR11851:SF49">
    <property type="entry name" value="MITOCHONDRIAL-PROCESSING PEPTIDASE SUBUNIT ALPHA"/>
    <property type="match status" value="1"/>
</dbReference>
<dbReference type="SUPFAM" id="SSF63411">
    <property type="entry name" value="LuxS/MPP-like metallohydrolase"/>
    <property type="match status" value="2"/>
</dbReference>
<dbReference type="RefSeq" id="WP_244785298.1">
    <property type="nucleotide sequence ID" value="NZ_CP091508.1"/>
</dbReference>
<proteinExistence type="inferred from homology"/>
<keyword evidence="2" id="KW-0732">Signal</keyword>
<dbReference type="Pfam" id="PF05193">
    <property type="entry name" value="Peptidase_M16_C"/>
    <property type="match status" value="1"/>
</dbReference>
<dbReference type="InterPro" id="IPR050361">
    <property type="entry name" value="MPP/UQCRC_Complex"/>
</dbReference>
<keyword evidence="6" id="KW-1185">Reference proteome</keyword>
<sequence length="447" mass="49567">MLRRCALMLCFAALPAWAQTLSQTLPNGMKVIIQEDRRAPVAVSQLWYQVGSVDEQPGKTGLSHALEHMMFKGTPAVPAGEFSRRVAALGGQFNAYTNRNETVYFENVAAANLPEVLKMEADRMVNLNFSDRDFNNEMSVIREERRQRTDDSAGGKLWEHVFLNSYQTPSLRAPVIGYMNDLHTLKGDDLRRWYRQWYAPNNATLVIVGDVDADATLQTVNNLFGTIAAKPLPERNLLNEPAARQAVSAQTTSAVTRQPLLSLSYRVPKLEKLSDRMPYALDILSDVLSGNSSSRLDARLVRGKQVALDIGASYDMLSRELPLFNITAMPAEGVDVGSLQTAIQTEIADIARNGISRQELVRVRNRAAAAEIYARDSITSRASLMGRLETRGYRHTDEAELRRRLQQVSAADVQAAARLLTPERETVVTVYPERSPGSTPAVTAPSH</sequence>
<dbReference type="InterPro" id="IPR011765">
    <property type="entry name" value="Pept_M16_N"/>
</dbReference>
<evidence type="ECO:0000256" key="2">
    <source>
        <dbReference type="SAM" id="SignalP"/>
    </source>
</evidence>
<evidence type="ECO:0000259" key="4">
    <source>
        <dbReference type="Pfam" id="PF05193"/>
    </source>
</evidence>
<dbReference type="PANTHER" id="PTHR11851">
    <property type="entry name" value="METALLOPROTEASE"/>
    <property type="match status" value="1"/>
</dbReference>
<dbReference type="Proteomes" id="UP000829817">
    <property type="component" value="Chromosome"/>
</dbReference>
<dbReference type="InterPro" id="IPR011249">
    <property type="entry name" value="Metalloenz_LuxS/M16"/>
</dbReference>
<evidence type="ECO:0000259" key="3">
    <source>
        <dbReference type="Pfam" id="PF00675"/>
    </source>
</evidence>
<accession>A0ABY4DWN5</accession>
<reference evidence="5 6" key="1">
    <citation type="journal article" date="2022" name="Res Sq">
        <title>Evolution of multicellular longitudinally dividing oral cavity symbionts (Neisseriaceae).</title>
        <authorList>
            <person name="Nyongesa S."/>
            <person name="Weber P."/>
            <person name="Bernet E."/>
            <person name="Pullido F."/>
            <person name="Nieckarz M."/>
            <person name="Delaby M."/>
            <person name="Nieves C."/>
            <person name="Viehboeck T."/>
            <person name="Krause N."/>
            <person name="Rivera-Millot A."/>
            <person name="Nakamura A."/>
            <person name="Vischer N."/>
            <person name="VanNieuwenhze M."/>
            <person name="Brun Y."/>
            <person name="Cava F."/>
            <person name="Bulgheresi S."/>
            <person name="Veyrier F."/>
        </authorList>
    </citation>
    <scope>NUCLEOTIDE SEQUENCE [LARGE SCALE GENOMIC DNA]</scope>
    <source>
        <strain evidence="5 6">CCUG 63373m</strain>
    </source>
</reference>
<dbReference type="Pfam" id="PF00675">
    <property type="entry name" value="Peptidase_M16"/>
    <property type="match status" value="1"/>
</dbReference>
<dbReference type="InterPro" id="IPR007863">
    <property type="entry name" value="Peptidase_M16_C"/>
</dbReference>
<feature type="domain" description="Peptidase M16 N-terminal" evidence="3">
    <location>
        <begin position="30"/>
        <end position="148"/>
    </location>
</feature>
<name>A0ABY4DWN5_9NEIS</name>
<comment type="similarity">
    <text evidence="1">Belongs to the peptidase M16 family.</text>
</comment>